<comment type="caution">
    <text evidence="1">The sequence shown here is derived from an EMBL/GenBank/DDBJ whole genome shotgun (WGS) entry which is preliminary data.</text>
</comment>
<gene>
    <name evidence="1" type="ORF">B4N89_31350</name>
</gene>
<dbReference type="RefSeq" id="WP_078979868.1">
    <property type="nucleotide sequence ID" value="NZ_MWQN01000002.1"/>
</dbReference>
<organism evidence="1 2">
    <name type="scientific">Embleya scabrispora</name>
    <dbReference type="NCBI Taxonomy" id="159449"/>
    <lineage>
        <taxon>Bacteria</taxon>
        <taxon>Bacillati</taxon>
        <taxon>Actinomycetota</taxon>
        <taxon>Actinomycetes</taxon>
        <taxon>Kitasatosporales</taxon>
        <taxon>Streptomycetaceae</taxon>
        <taxon>Embleya</taxon>
    </lineage>
</organism>
<dbReference type="AlphaFoldDB" id="A0A1T3NP57"/>
<evidence type="ECO:0000313" key="2">
    <source>
        <dbReference type="Proteomes" id="UP000190037"/>
    </source>
</evidence>
<reference evidence="1 2" key="1">
    <citation type="submission" date="2017-03" db="EMBL/GenBank/DDBJ databases">
        <title>Draft genome sequence of Streptomyces scabrisporus NF3, endophyte isolated from Amphipterygium adstringens.</title>
        <authorList>
            <person name="Vazquez M."/>
            <person name="Ceapa C.D."/>
            <person name="Rodriguez Luna D."/>
            <person name="Sanchez Esquivel S."/>
        </authorList>
    </citation>
    <scope>NUCLEOTIDE SEQUENCE [LARGE SCALE GENOMIC DNA]</scope>
    <source>
        <strain evidence="1 2">NF3</strain>
    </source>
</reference>
<keyword evidence="2" id="KW-1185">Reference proteome</keyword>
<accession>A0A1T3NP57</accession>
<dbReference type="OrthoDB" id="2661796at2"/>
<sequence>MGDPYFLTIQNNSGQPRLTFAVFAKLDIGTEPVASDPFCAAWIVRRIDDGNSYDFKWQLDYSVVFDTKGCDSGVTWEGHGGLPMDPKDSKKSLANFAYDGDYNFAYGFNDKPSDYNLYVVDDPDIPPFNEQPVSVGLSIALHDGASGAFVPEPAVATDGGPNLKHTFILHPTYYVAAGTFVKGQMADVSTVTSYYKIEYTDGVNDIIVTLDNENQWSQKPQVPSATRR</sequence>
<dbReference type="Proteomes" id="UP000190037">
    <property type="component" value="Unassembled WGS sequence"/>
</dbReference>
<name>A0A1T3NP57_9ACTN</name>
<proteinExistence type="predicted"/>
<evidence type="ECO:0000313" key="1">
    <source>
        <dbReference type="EMBL" id="OPC78667.1"/>
    </source>
</evidence>
<protein>
    <submittedName>
        <fullName evidence="1">Uncharacterized protein</fullName>
    </submittedName>
</protein>
<dbReference type="EMBL" id="MWQN01000002">
    <property type="protein sequence ID" value="OPC78667.1"/>
    <property type="molecule type" value="Genomic_DNA"/>
</dbReference>